<feature type="compositionally biased region" description="Acidic residues" evidence="1">
    <location>
        <begin position="58"/>
        <end position="68"/>
    </location>
</feature>
<organism evidence="2 3">
    <name type="scientific">Folsomia candida</name>
    <name type="common">Springtail</name>
    <dbReference type="NCBI Taxonomy" id="158441"/>
    <lineage>
        <taxon>Eukaryota</taxon>
        <taxon>Metazoa</taxon>
        <taxon>Ecdysozoa</taxon>
        <taxon>Arthropoda</taxon>
        <taxon>Hexapoda</taxon>
        <taxon>Collembola</taxon>
        <taxon>Entomobryomorpha</taxon>
        <taxon>Isotomoidea</taxon>
        <taxon>Isotomidae</taxon>
        <taxon>Proisotominae</taxon>
        <taxon>Folsomia</taxon>
    </lineage>
</organism>
<sequence length="229" mass="25440">MPPKRRSSRKTTRTLPLDTDFPQMEPLVYDSDLSPDTDHLNTETRRSMRKRKKVCYTEIDDDSDSDQTDTDHPHLDEGDHSDSELGQAHPHSDHTDDGDNSAHSNDTDHSNSDDEPTSDPDHHSAGQVEDEDDQLSPRSTHHSADKEKAEYTFDAPPSPSPPPPRLILTYGDRVMEYVPTTPLPHMAGAPVTFNLYMQHGDGPLHRVKLMANIPPTTGSSTTTSPITTS</sequence>
<feature type="compositionally biased region" description="Basic residues" evidence="1">
    <location>
        <begin position="1"/>
        <end position="12"/>
    </location>
</feature>
<dbReference type="EMBL" id="LNIX01000022">
    <property type="protein sequence ID" value="OXA43481.1"/>
    <property type="molecule type" value="Genomic_DNA"/>
</dbReference>
<gene>
    <name evidence="2" type="ORF">Fcan01_21885</name>
</gene>
<proteinExistence type="predicted"/>
<accession>A0A226DFY1</accession>
<keyword evidence="3" id="KW-1185">Reference proteome</keyword>
<protein>
    <submittedName>
        <fullName evidence="2">Uncharacterized protein</fullName>
    </submittedName>
</protein>
<name>A0A226DFY1_FOLCA</name>
<reference evidence="2 3" key="1">
    <citation type="submission" date="2015-12" db="EMBL/GenBank/DDBJ databases">
        <title>The genome of Folsomia candida.</title>
        <authorList>
            <person name="Faddeeva A."/>
            <person name="Derks M.F."/>
            <person name="Anvar Y."/>
            <person name="Smit S."/>
            <person name="Van Straalen N."/>
            <person name="Roelofs D."/>
        </authorList>
    </citation>
    <scope>NUCLEOTIDE SEQUENCE [LARGE SCALE GENOMIC DNA]</scope>
    <source>
        <strain evidence="2 3">VU population</strain>
        <tissue evidence="2">Whole body</tissue>
    </source>
</reference>
<dbReference type="AlphaFoldDB" id="A0A226DFY1"/>
<feature type="compositionally biased region" description="Basic and acidic residues" evidence="1">
    <location>
        <begin position="36"/>
        <end position="46"/>
    </location>
</feature>
<dbReference type="Proteomes" id="UP000198287">
    <property type="component" value="Unassembled WGS sequence"/>
</dbReference>
<feature type="compositionally biased region" description="Basic and acidic residues" evidence="1">
    <location>
        <begin position="142"/>
        <end position="151"/>
    </location>
</feature>
<feature type="compositionally biased region" description="Pro residues" evidence="1">
    <location>
        <begin position="156"/>
        <end position="165"/>
    </location>
</feature>
<comment type="caution">
    <text evidence="2">The sequence shown here is derived from an EMBL/GenBank/DDBJ whole genome shotgun (WGS) entry which is preliminary data.</text>
</comment>
<evidence type="ECO:0000313" key="2">
    <source>
        <dbReference type="EMBL" id="OXA43481.1"/>
    </source>
</evidence>
<feature type="region of interest" description="Disordered" evidence="1">
    <location>
        <begin position="1"/>
        <end position="165"/>
    </location>
</feature>
<evidence type="ECO:0000313" key="3">
    <source>
        <dbReference type="Proteomes" id="UP000198287"/>
    </source>
</evidence>
<evidence type="ECO:0000256" key="1">
    <source>
        <dbReference type="SAM" id="MobiDB-lite"/>
    </source>
</evidence>
<feature type="compositionally biased region" description="Basic and acidic residues" evidence="1">
    <location>
        <begin position="69"/>
        <end position="83"/>
    </location>
</feature>